<sequence length="147" mass="15733">MARITRLLIRAGAPLALAFSQPLAALESMSAAELVSACKAHLEDRQSAAASGCRAFIQGYLAASPEIVAVEDRPSGFVARAMRTRGSRFSDAAEQRLNSRFCLPEGESLEQLVARVAAQTDGFEADAGASAVMRRVFEKHYLCDAVD</sequence>
<dbReference type="EMBL" id="JBHUJD010000012">
    <property type="protein sequence ID" value="MFD2310883.1"/>
    <property type="molecule type" value="Genomic_DNA"/>
</dbReference>
<protein>
    <submittedName>
        <fullName evidence="3">Rap1a/Tai family immunity protein</fullName>
    </submittedName>
</protein>
<gene>
    <name evidence="3" type="ORF">ACFSKX_10690</name>
</gene>
<evidence type="ECO:0000259" key="2">
    <source>
        <dbReference type="Pfam" id="PF18602"/>
    </source>
</evidence>
<organism evidence="3 4">
    <name type="scientific">Microbulbifer halophilus</name>
    <dbReference type="NCBI Taxonomy" id="453963"/>
    <lineage>
        <taxon>Bacteria</taxon>
        <taxon>Pseudomonadati</taxon>
        <taxon>Pseudomonadota</taxon>
        <taxon>Gammaproteobacteria</taxon>
        <taxon>Cellvibrionales</taxon>
        <taxon>Microbulbiferaceae</taxon>
        <taxon>Microbulbifer</taxon>
    </lineage>
</organism>
<dbReference type="RefSeq" id="WP_265720934.1">
    <property type="nucleotide sequence ID" value="NZ_JAPIVK010000007.1"/>
</dbReference>
<feature type="chain" id="PRO_5046873451" evidence="1">
    <location>
        <begin position="25"/>
        <end position="147"/>
    </location>
</feature>
<dbReference type="Proteomes" id="UP001597425">
    <property type="component" value="Unassembled WGS sequence"/>
</dbReference>
<comment type="caution">
    <text evidence="3">The sequence shown here is derived from an EMBL/GenBank/DDBJ whole genome shotgun (WGS) entry which is preliminary data.</text>
</comment>
<keyword evidence="1" id="KW-0732">Signal</keyword>
<accession>A0ABW5EBB3</accession>
<dbReference type="Pfam" id="PF18602">
    <property type="entry name" value="Rap1a"/>
    <property type="match status" value="1"/>
</dbReference>
<evidence type="ECO:0000313" key="4">
    <source>
        <dbReference type="Proteomes" id="UP001597425"/>
    </source>
</evidence>
<reference evidence="4" key="1">
    <citation type="journal article" date="2019" name="Int. J. Syst. Evol. Microbiol.">
        <title>The Global Catalogue of Microorganisms (GCM) 10K type strain sequencing project: providing services to taxonomists for standard genome sequencing and annotation.</title>
        <authorList>
            <consortium name="The Broad Institute Genomics Platform"/>
            <consortium name="The Broad Institute Genome Sequencing Center for Infectious Disease"/>
            <person name="Wu L."/>
            <person name="Ma J."/>
        </authorList>
    </citation>
    <scope>NUCLEOTIDE SEQUENCE [LARGE SCALE GENOMIC DNA]</scope>
    <source>
        <strain evidence="4">KCTC 12848</strain>
    </source>
</reference>
<dbReference type="InterPro" id="IPR041238">
    <property type="entry name" value="Rap1a"/>
</dbReference>
<evidence type="ECO:0000256" key="1">
    <source>
        <dbReference type="SAM" id="SignalP"/>
    </source>
</evidence>
<feature type="signal peptide" evidence="1">
    <location>
        <begin position="1"/>
        <end position="24"/>
    </location>
</feature>
<name>A0ABW5EBB3_9GAMM</name>
<feature type="domain" description="Rap1a immunity protein" evidence="2">
    <location>
        <begin position="30"/>
        <end position="143"/>
    </location>
</feature>
<proteinExistence type="predicted"/>
<keyword evidence="4" id="KW-1185">Reference proteome</keyword>
<evidence type="ECO:0000313" key="3">
    <source>
        <dbReference type="EMBL" id="MFD2310883.1"/>
    </source>
</evidence>